<dbReference type="AlphaFoldDB" id="A1WTG0"/>
<dbReference type="CDD" id="cd04584">
    <property type="entry name" value="CBS_pair_AcuB_like"/>
    <property type="match status" value="1"/>
</dbReference>
<dbReference type="SUPFAM" id="SSF54631">
    <property type="entry name" value="CBS-domain pair"/>
    <property type="match status" value="1"/>
</dbReference>
<proteinExistence type="predicted"/>
<keyword evidence="5" id="KW-1185">Reference proteome</keyword>
<accession>A1WTG0</accession>
<dbReference type="Proteomes" id="UP000000647">
    <property type="component" value="Chromosome"/>
</dbReference>
<dbReference type="Gene3D" id="3.10.580.10">
    <property type="entry name" value="CBS-domain"/>
    <property type="match status" value="1"/>
</dbReference>
<name>A1WTG0_HALHL</name>
<dbReference type="HOGENOM" id="CLU_040681_9_1_6"/>
<evidence type="ECO:0000313" key="5">
    <source>
        <dbReference type="Proteomes" id="UP000000647"/>
    </source>
</evidence>
<dbReference type="RefSeq" id="WP_011812995.1">
    <property type="nucleotide sequence ID" value="NC_008789.1"/>
</dbReference>
<dbReference type="PROSITE" id="PS51371">
    <property type="entry name" value="CBS"/>
    <property type="match status" value="2"/>
</dbReference>
<reference evidence="5" key="1">
    <citation type="submission" date="2006-12" db="EMBL/GenBank/DDBJ databases">
        <title>Complete sequence of Halorhodospira halophila SL1.</title>
        <authorList>
            <consortium name="US DOE Joint Genome Institute"/>
            <person name="Copeland A."/>
            <person name="Lucas S."/>
            <person name="Lapidus A."/>
            <person name="Barry K."/>
            <person name="Detter J.C."/>
            <person name="Glavina del Rio T."/>
            <person name="Hammon N."/>
            <person name="Israni S."/>
            <person name="Dalin E."/>
            <person name="Tice H."/>
            <person name="Pitluck S."/>
            <person name="Saunders E."/>
            <person name="Brettin T."/>
            <person name="Bruce D."/>
            <person name="Han C."/>
            <person name="Tapia R."/>
            <person name="Schmutz J."/>
            <person name="Larimer F."/>
            <person name="Land M."/>
            <person name="Hauser L."/>
            <person name="Kyrpides N."/>
            <person name="Mikhailova N."/>
            <person name="Hoff W."/>
            <person name="Richardson P."/>
        </authorList>
    </citation>
    <scope>NUCLEOTIDE SEQUENCE [LARGE SCALE GENOMIC DNA]</scope>
    <source>
        <strain evidence="5">DSM 244 / SL1</strain>
    </source>
</reference>
<feature type="domain" description="CBS" evidence="3">
    <location>
        <begin position="81"/>
        <end position="137"/>
    </location>
</feature>
<protein>
    <submittedName>
        <fullName evidence="4">CBS domain containing protein</fullName>
    </submittedName>
</protein>
<dbReference type="SMART" id="SM00116">
    <property type="entry name" value="CBS"/>
    <property type="match status" value="2"/>
</dbReference>
<keyword evidence="1 2" id="KW-0129">CBS domain</keyword>
<sequence>MKLPEIMTDKLVTGHPDEGVREAFFKMRYNHIRHLPVVDEDMALLGMVTDRDLRRPDWVDEAPDIAHVYYLDDNMALKNVMTRHPVVVHTYDPVQRAAQLMRENRFGALPVLNKEQRLVGMVSAVDMLQILEELLDKFGSPEGIG</sequence>
<evidence type="ECO:0000313" key="4">
    <source>
        <dbReference type="EMBL" id="ABM60972.1"/>
    </source>
</evidence>
<reference evidence="4 5" key="2">
    <citation type="journal article" date="2013" name="Stand. Genomic Sci.">
        <title>Complete genome sequence of Halorhodospira halophila SL1.</title>
        <authorList>
            <person name="Challacombe J.F."/>
            <person name="Majid S."/>
            <person name="Deole R."/>
            <person name="Brettin T.S."/>
            <person name="Bruce D."/>
            <person name="Delano S.F."/>
            <person name="Detter J.C."/>
            <person name="Gleasner C.D."/>
            <person name="Han C.S."/>
            <person name="Misra M."/>
            <person name="Reitenga K.G."/>
            <person name="Mikhailova N."/>
            <person name="Woyke T."/>
            <person name="Pitluck S."/>
            <person name="Nolan M."/>
            <person name="Land M.L."/>
            <person name="Saunders E."/>
            <person name="Tapia R."/>
            <person name="Lapidus A."/>
            <person name="Ivanova N."/>
            <person name="Hoff W.D."/>
        </authorList>
    </citation>
    <scope>NUCLEOTIDE SEQUENCE [LARGE SCALE GENOMIC DNA]</scope>
    <source>
        <strain evidence="5">DSM 244 / SL1</strain>
    </source>
</reference>
<evidence type="ECO:0000259" key="3">
    <source>
        <dbReference type="PROSITE" id="PS51371"/>
    </source>
</evidence>
<dbReference type="InterPro" id="IPR051257">
    <property type="entry name" value="Diverse_CBS-Domain"/>
</dbReference>
<dbReference type="PANTHER" id="PTHR43080">
    <property type="entry name" value="CBS DOMAIN-CONTAINING PROTEIN CBSX3, MITOCHONDRIAL"/>
    <property type="match status" value="1"/>
</dbReference>
<gene>
    <name evidence="4" type="ordered locus">Hhal_0178</name>
</gene>
<dbReference type="PANTHER" id="PTHR43080:SF2">
    <property type="entry name" value="CBS DOMAIN-CONTAINING PROTEIN"/>
    <property type="match status" value="1"/>
</dbReference>
<dbReference type="STRING" id="349124.Hhal_0178"/>
<dbReference type="InterPro" id="IPR000644">
    <property type="entry name" value="CBS_dom"/>
</dbReference>
<dbReference type="EMBL" id="CP000544">
    <property type="protein sequence ID" value="ABM60972.1"/>
    <property type="molecule type" value="Genomic_DNA"/>
</dbReference>
<evidence type="ECO:0000256" key="2">
    <source>
        <dbReference type="PROSITE-ProRule" id="PRU00703"/>
    </source>
</evidence>
<dbReference type="KEGG" id="hha:Hhal_0178"/>
<evidence type="ECO:0000256" key="1">
    <source>
        <dbReference type="ARBA" id="ARBA00023122"/>
    </source>
</evidence>
<feature type="domain" description="CBS" evidence="3">
    <location>
        <begin position="7"/>
        <end position="65"/>
    </location>
</feature>
<dbReference type="eggNOG" id="COG0517">
    <property type="taxonomic scope" value="Bacteria"/>
</dbReference>
<organism evidence="4 5">
    <name type="scientific">Halorhodospira halophila (strain DSM 244 / SL1)</name>
    <name type="common">Ectothiorhodospira halophila (strain DSM 244 / SL1)</name>
    <dbReference type="NCBI Taxonomy" id="349124"/>
    <lineage>
        <taxon>Bacteria</taxon>
        <taxon>Pseudomonadati</taxon>
        <taxon>Pseudomonadota</taxon>
        <taxon>Gammaproteobacteria</taxon>
        <taxon>Chromatiales</taxon>
        <taxon>Ectothiorhodospiraceae</taxon>
        <taxon>Halorhodospira</taxon>
    </lineage>
</organism>
<dbReference type="Pfam" id="PF00571">
    <property type="entry name" value="CBS"/>
    <property type="match status" value="2"/>
</dbReference>
<dbReference type="InterPro" id="IPR046342">
    <property type="entry name" value="CBS_dom_sf"/>
</dbReference>